<dbReference type="Proteomes" id="UP000327044">
    <property type="component" value="Unassembled WGS sequence"/>
</dbReference>
<accession>A0A5N4B106</accession>
<feature type="region of interest" description="Disordered" evidence="1">
    <location>
        <begin position="76"/>
        <end position="106"/>
    </location>
</feature>
<organism evidence="2 3">
    <name type="scientific">Photinus pyralis</name>
    <name type="common">Common eastern firefly</name>
    <name type="synonym">Lampyris pyralis</name>
    <dbReference type="NCBI Taxonomy" id="7054"/>
    <lineage>
        <taxon>Eukaryota</taxon>
        <taxon>Metazoa</taxon>
        <taxon>Ecdysozoa</taxon>
        <taxon>Arthropoda</taxon>
        <taxon>Hexapoda</taxon>
        <taxon>Insecta</taxon>
        <taxon>Pterygota</taxon>
        <taxon>Neoptera</taxon>
        <taxon>Endopterygota</taxon>
        <taxon>Coleoptera</taxon>
        <taxon>Polyphaga</taxon>
        <taxon>Elateriformia</taxon>
        <taxon>Elateroidea</taxon>
        <taxon>Lampyridae</taxon>
        <taxon>Lampyrinae</taxon>
        <taxon>Photinus</taxon>
    </lineage>
</organism>
<comment type="caution">
    <text evidence="2">The sequence shown here is derived from an EMBL/GenBank/DDBJ whole genome shotgun (WGS) entry which is preliminary data.</text>
</comment>
<sequence>MAAIMEQNAALRKRKFEEKTSSQKKHTCFESLDETDMFFLGLARMAKQLPKTEQASIKLTLSNTILQAELRCAQAQSAHTPTSRSCTTVQPLFPPHENSRPSTSSSYCVQPLVSTL</sequence>
<evidence type="ECO:0008006" key="4">
    <source>
        <dbReference type="Google" id="ProtNLM"/>
    </source>
</evidence>
<dbReference type="AlphaFoldDB" id="A0A5N4B106"/>
<keyword evidence="3" id="KW-1185">Reference proteome</keyword>
<feature type="compositionally biased region" description="Polar residues" evidence="1">
    <location>
        <begin position="76"/>
        <end position="90"/>
    </location>
</feature>
<dbReference type="InParanoid" id="A0A5N4B106"/>
<dbReference type="EMBL" id="VVIM01000001">
    <property type="protein sequence ID" value="KAB0803090.1"/>
    <property type="molecule type" value="Genomic_DNA"/>
</dbReference>
<feature type="region of interest" description="Disordered" evidence="1">
    <location>
        <begin position="1"/>
        <end position="25"/>
    </location>
</feature>
<proteinExistence type="predicted"/>
<evidence type="ECO:0000313" key="3">
    <source>
        <dbReference type="Proteomes" id="UP000327044"/>
    </source>
</evidence>
<name>A0A5N4B106_PHOPY</name>
<gene>
    <name evidence="2" type="ORF">PPYR_00060</name>
</gene>
<evidence type="ECO:0000313" key="2">
    <source>
        <dbReference type="EMBL" id="KAB0803090.1"/>
    </source>
</evidence>
<reference evidence="2 3" key="1">
    <citation type="journal article" date="2018" name="Elife">
        <title>Firefly genomes illuminate parallel origins of bioluminescence in beetles.</title>
        <authorList>
            <person name="Fallon T.R."/>
            <person name="Lower S.E."/>
            <person name="Chang C.H."/>
            <person name="Bessho-Uehara M."/>
            <person name="Martin G.J."/>
            <person name="Bewick A.J."/>
            <person name="Behringer M."/>
            <person name="Debat H.J."/>
            <person name="Wong I."/>
            <person name="Day J.C."/>
            <person name="Suvorov A."/>
            <person name="Silva C.J."/>
            <person name="Stanger-Hall K.F."/>
            <person name="Hall D.W."/>
            <person name="Schmitz R.J."/>
            <person name="Nelson D.R."/>
            <person name="Lewis S.M."/>
            <person name="Shigenobu S."/>
            <person name="Bybee S.M."/>
            <person name="Larracuente A.M."/>
            <person name="Oba Y."/>
            <person name="Weng J.K."/>
        </authorList>
    </citation>
    <scope>NUCLEOTIDE SEQUENCE [LARGE SCALE GENOMIC DNA]</scope>
    <source>
        <strain evidence="2">1611_PpyrPB1</strain>
        <tissue evidence="2">Whole body</tissue>
    </source>
</reference>
<protein>
    <recommendedName>
        <fullName evidence="4">BESS domain-containing protein</fullName>
    </recommendedName>
</protein>
<evidence type="ECO:0000256" key="1">
    <source>
        <dbReference type="SAM" id="MobiDB-lite"/>
    </source>
</evidence>